<keyword evidence="1" id="KW-1133">Transmembrane helix</keyword>
<sequence>MPIRCRDVGLLQQLPALIGVVIGPLGSYLAVTLAAELGRSTAYMQQLAYRMHWHDRAKAYDVDQRRQEAGTLDAARRSHAK</sequence>
<protein>
    <submittedName>
        <fullName evidence="2">Uncharacterized protein</fullName>
    </submittedName>
</protein>
<dbReference type="Proteomes" id="UP001237105">
    <property type="component" value="Unassembled WGS sequence"/>
</dbReference>
<dbReference type="EMBL" id="JASCIS010000018">
    <property type="protein sequence ID" value="MDI3420662.1"/>
    <property type="molecule type" value="Genomic_DNA"/>
</dbReference>
<accession>A0ABT6SYG8</accession>
<reference evidence="2 3" key="1">
    <citation type="submission" date="2023-05" db="EMBL/GenBank/DDBJ databases">
        <title>Draft genome sequence of Streptomyces sp. B-S-A12 isolated from a cave soil in Thailand.</title>
        <authorList>
            <person name="Chamroensaksri N."/>
            <person name="Muangham S."/>
        </authorList>
    </citation>
    <scope>NUCLEOTIDE SEQUENCE [LARGE SCALE GENOMIC DNA]</scope>
    <source>
        <strain evidence="2 3">B-S-A12</strain>
    </source>
</reference>
<organism evidence="2 3">
    <name type="scientific">Streptomyces luteolus</name>
    <dbReference type="NCBI Taxonomy" id="3043615"/>
    <lineage>
        <taxon>Bacteria</taxon>
        <taxon>Bacillati</taxon>
        <taxon>Actinomycetota</taxon>
        <taxon>Actinomycetes</taxon>
        <taxon>Kitasatosporales</taxon>
        <taxon>Streptomycetaceae</taxon>
        <taxon>Streptomyces</taxon>
    </lineage>
</organism>
<evidence type="ECO:0000313" key="2">
    <source>
        <dbReference type="EMBL" id="MDI3420662.1"/>
    </source>
</evidence>
<name>A0ABT6SYG8_9ACTN</name>
<keyword evidence="3" id="KW-1185">Reference proteome</keyword>
<comment type="caution">
    <text evidence="2">The sequence shown here is derived from an EMBL/GenBank/DDBJ whole genome shotgun (WGS) entry which is preliminary data.</text>
</comment>
<dbReference type="RefSeq" id="WP_282536534.1">
    <property type="nucleotide sequence ID" value="NZ_JASCIS010000018.1"/>
</dbReference>
<keyword evidence="1" id="KW-0472">Membrane</keyword>
<feature type="transmembrane region" description="Helical" evidence="1">
    <location>
        <begin position="16"/>
        <end position="35"/>
    </location>
</feature>
<keyword evidence="1" id="KW-0812">Transmembrane</keyword>
<evidence type="ECO:0000256" key="1">
    <source>
        <dbReference type="SAM" id="Phobius"/>
    </source>
</evidence>
<gene>
    <name evidence="2" type="ORF">QIT00_19240</name>
</gene>
<evidence type="ECO:0000313" key="3">
    <source>
        <dbReference type="Proteomes" id="UP001237105"/>
    </source>
</evidence>
<proteinExistence type="predicted"/>